<sequence length="77" mass="8440">MEREMIGLGKETLASAKESSCLPVETQGLAIHPSSNGPDTPLKAPHLDRFTLLNAMFDVNGTIERFLLQIVYVVNRG</sequence>
<accession>A0A3P7LN91</accession>
<dbReference type="Proteomes" id="UP000270094">
    <property type="component" value="Unassembled WGS sequence"/>
</dbReference>
<reference evidence="1 2" key="1">
    <citation type="submission" date="2018-11" db="EMBL/GenBank/DDBJ databases">
        <authorList>
            <consortium name="Pathogen Informatics"/>
        </authorList>
    </citation>
    <scope>NUCLEOTIDE SEQUENCE [LARGE SCALE GENOMIC DNA]</scope>
</reference>
<proteinExistence type="predicted"/>
<evidence type="ECO:0000313" key="2">
    <source>
        <dbReference type="Proteomes" id="UP000270094"/>
    </source>
</evidence>
<name>A0A3P7LN91_STRVU</name>
<dbReference type="EMBL" id="UYYB01109461">
    <property type="protein sequence ID" value="VDM80668.1"/>
    <property type="molecule type" value="Genomic_DNA"/>
</dbReference>
<evidence type="ECO:0000313" key="1">
    <source>
        <dbReference type="EMBL" id="VDM80668.1"/>
    </source>
</evidence>
<protein>
    <submittedName>
        <fullName evidence="1">Uncharacterized protein</fullName>
    </submittedName>
</protein>
<dbReference type="AlphaFoldDB" id="A0A3P7LN91"/>
<organism evidence="1 2">
    <name type="scientific">Strongylus vulgaris</name>
    <name type="common">Blood worm</name>
    <dbReference type="NCBI Taxonomy" id="40348"/>
    <lineage>
        <taxon>Eukaryota</taxon>
        <taxon>Metazoa</taxon>
        <taxon>Ecdysozoa</taxon>
        <taxon>Nematoda</taxon>
        <taxon>Chromadorea</taxon>
        <taxon>Rhabditida</taxon>
        <taxon>Rhabditina</taxon>
        <taxon>Rhabditomorpha</taxon>
        <taxon>Strongyloidea</taxon>
        <taxon>Strongylidae</taxon>
        <taxon>Strongylus</taxon>
    </lineage>
</organism>
<keyword evidence="2" id="KW-1185">Reference proteome</keyword>
<gene>
    <name evidence="1" type="ORF">SVUK_LOCUS15666</name>
</gene>